<evidence type="ECO:0000313" key="3">
    <source>
        <dbReference type="Proteomes" id="UP000078542"/>
    </source>
</evidence>
<keyword evidence="3" id="KW-1185">Reference proteome</keyword>
<protein>
    <submittedName>
        <fullName evidence="2">Uncharacterized protein</fullName>
    </submittedName>
</protein>
<accession>A0A151IGD5</accession>
<proteinExistence type="predicted"/>
<dbReference type="EMBL" id="KQ977726">
    <property type="protein sequence ID" value="KYN00272.1"/>
    <property type="molecule type" value="Genomic_DNA"/>
</dbReference>
<dbReference type="Proteomes" id="UP000078542">
    <property type="component" value="Unassembled WGS sequence"/>
</dbReference>
<organism evidence="2 3">
    <name type="scientific">Cyphomyrmex costatus</name>
    <dbReference type="NCBI Taxonomy" id="456900"/>
    <lineage>
        <taxon>Eukaryota</taxon>
        <taxon>Metazoa</taxon>
        <taxon>Ecdysozoa</taxon>
        <taxon>Arthropoda</taxon>
        <taxon>Hexapoda</taxon>
        <taxon>Insecta</taxon>
        <taxon>Pterygota</taxon>
        <taxon>Neoptera</taxon>
        <taxon>Endopterygota</taxon>
        <taxon>Hymenoptera</taxon>
        <taxon>Apocrita</taxon>
        <taxon>Aculeata</taxon>
        <taxon>Formicoidea</taxon>
        <taxon>Formicidae</taxon>
        <taxon>Myrmicinae</taxon>
        <taxon>Cyphomyrmex</taxon>
    </lineage>
</organism>
<sequence>MSINERDTFHQNGDRVPVRSVLALATAEQSSAYMESTTSLDHRNDSPPVSVNAPSRTSVTIRGGELFSRIGYSSSFAFIKENYYRLSAD</sequence>
<dbReference type="AlphaFoldDB" id="A0A151IGD5"/>
<gene>
    <name evidence="2" type="ORF">ALC62_08913</name>
</gene>
<evidence type="ECO:0000256" key="1">
    <source>
        <dbReference type="SAM" id="MobiDB-lite"/>
    </source>
</evidence>
<feature type="region of interest" description="Disordered" evidence="1">
    <location>
        <begin position="33"/>
        <end position="56"/>
    </location>
</feature>
<evidence type="ECO:0000313" key="2">
    <source>
        <dbReference type="EMBL" id="KYN00272.1"/>
    </source>
</evidence>
<name>A0A151IGD5_9HYME</name>
<feature type="compositionally biased region" description="Polar residues" evidence="1">
    <location>
        <begin position="47"/>
        <end position="56"/>
    </location>
</feature>
<reference evidence="2 3" key="1">
    <citation type="submission" date="2016-03" db="EMBL/GenBank/DDBJ databases">
        <title>Cyphomyrmex costatus WGS genome.</title>
        <authorList>
            <person name="Nygaard S."/>
            <person name="Hu H."/>
            <person name="Boomsma J."/>
            <person name="Zhang G."/>
        </authorList>
    </citation>
    <scope>NUCLEOTIDE SEQUENCE [LARGE SCALE GENOMIC DNA]</scope>
    <source>
        <strain evidence="2">MS0001</strain>
        <tissue evidence="2">Whole body</tissue>
    </source>
</reference>